<dbReference type="NCBIfam" id="NF040713">
    <property type="entry name" value="ZapE"/>
    <property type="match status" value="1"/>
</dbReference>
<comment type="caution">
    <text evidence="6">The sequence shown here is derived from an EMBL/GenBank/DDBJ whole genome shotgun (WGS) entry which is preliminary data.</text>
</comment>
<evidence type="ECO:0000256" key="4">
    <source>
        <dbReference type="SAM" id="MobiDB-lite"/>
    </source>
</evidence>
<dbReference type="GO" id="GO:0016887">
    <property type="term" value="F:ATP hydrolysis activity"/>
    <property type="evidence" value="ECO:0007669"/>
    <property type="project" value="InterPro"/>
</dbReference>
<reference evidence="6" key="1">
    <citation type="submission" date="2020-05" db="EMBL/GenBank/DDBJ databases">
        <title>Phylogenomic resolution of chytrid fungi.</title>
        <authorList>
            <person name="Stajich J.E."/>
            <person name="Amses K."/>
            <person name="Simmons R."/>
            <person name="Seto K."/>
            <person name="Myers J."/>
            <person name="Bonds A."/>
            <person name="Quandt C.A."/>
            <person name="Barry K."/>
            <person name="Liu P."/>
            <person name="Grigoriev I."/>
            <person name="Longcore J.E."/>
            <person name="James T.Y."/>
        </authorList>
    </citation>
    <scope>NUCLEOTIDE SEQUENCE</scope>
    <source>
        <strain evidence="6">PLAUS21</strain>
    </source>
</reference>
<dbReference type="Pfam" id="PF03969">
    <property type="entry name" value="AFG1_ATPase"/>
    <property type="match status" value="1"/>
</dbReference>
<dbReference type="InterPro" id="IPR027417">
    <property type="entry name" value="P-loop_NTPase"/>
</dbReference>
<feature type="region of interest" description="Disordered" evidence="4">
    <location>
        <begin position="399"/>
        <end position="439"/>
    </location>
</feature>
<comment type="similarity">
    <text evidence="1">Belongs to the AFG1 ATPase family.</text>
</comment>
<proteinExistence type="inferred from homology"/>
<protein>
    <submittedName>
        <fullName evidence="6">Lactation elevated protein 1</fullName>
    </submittedName>
</protein>
<evidence type="ECO:0000256" key="1">
    <source>
        <dbReference type="ARBA" id="ARBA00010322"/>
    </source>
</evidence>
<evidence type="ECO:0000313" key="7">
    <source>
        <dbReference type="Proteomes" id="UP001210925"/>
    </source>
</evidence>
<evidence type="ECO:0000256" key="2">
    <source>
        <dbReference type="ARBA" id="ARBA00022741"/>
    </source>
</evidence>
<name>A0AAD5UJB9_9FUNG</name>
<dbReference type="Gene3D" id="3.40.50.300">
    <property type="entry name" value="P-loop containing nucleotide triphosphate hydrolases"/>
    <property type="match status" value="1"/>
</dbReference>
<dbReference type="InterPro" id="IPR005654">
    <property type="entry name" value="ATPase_AFG1-like"/>
</dbReference>
<accession>A0AAD5UJB9</accession>
<evidence type="ECO:0000256" key="3">
    <source>
        <dbReference type="ARBA" id="ARBA00022840"/>
    </source>
</evidence>
<sequence length="555" mass="64040">MYRRYTTEHGPIQAYKKLIAANKLKPNNHQLETAKLLQELHEKLLNYKPNITLNKIKQHQKKQNQDDLKSPDFKWIEDEGNFITKLQNMFKRKEKSKKIDGPIGLYLHGNVGTGKSMIMDLFYENMPIKEKRRVHFHQFMQDVHSRVHQLRITYDPIPLIAQDLAKDAWLLCFDEFQVTDIADAMLLKRLCSELFNNGVVMVATSNRHPDELYKNGIQRESFLPTIDLLKQKCNVHSLDSGVDFRTIEQERLQVYFDSSDPNSDLQLENIFKKLTTTKVEQKVLEFWGRQMSITSSGRVAIATFHQLCSEPHSAADYLELAKHFDVVIIKNIPQMNMSHRSEARRFITLIDALYDHKVRLIASFESSLKELFSGKEGQVSFQQADRLLFDDLKLDTKQAGLIPKSPSNSLNKAPKPMGLDPGTEKTVLDSESETDTPVSWSTITNSSILLTVSDDNDDLPKKTQRKSKRSPNRDDSDSEDEDEHGNKIVKPAKEEEEGFNPAVDKDFLESGFKAGFSEDRNKKYRRTMEVNNSYSRILTPYYTTLQIWLEMACLI</sequence>
<dbReference type="PANTHER" id="PTHR12169">
    <property type="entry name" value="ATPASE N2B"/>
    <property type="match status" value="1"/>
</dbReference>
<dbReference type="SUPFAM" id="SSF52540">
    <property type="entry name" value="P-loop containing nucleoside triphosphate hydrolases"/>
    <property type="match status" value="1"/>
</dbReference>
<dbReference type="EMBL" id="JADGKB010000018">
    <property type="protein sequence ID" value="KAJ3259417.1"/>
    <property type="molecule type" value="Genomic_DNA"/>
</dbReference>
<evidence type="ECO:0000313" key="6">
    <source>
        <dbReference type="EMBL" id="KAJ3259440.1"/>
    </source>
</evidence>
<gene>
    <name evidence="6" type="primary">LACE1_2</name>
    <name evidence="5" type="synonym">LACE1_1</name>
    <name evidence="5" type="ORF">HK103_002320</name>
    <name evidence="6" type="ORF">HK103_002343</name>
</gene>
<dbReference type="EMBL" id="JADGKB010000018">
    <property type="protein sequence ID" value="KAJ3259440.1"/>
    <property type="molecule type" value="Genomic_DNA"/>
</dbReference>
<evidence type="ECO:0000313" key="5">
    <source>
        <dbReference type="EMBL" id="KAJ3259417.1"/>
    </source>
</evidence>
<dbReference type="Proteomes" id="UP001210925">
    <property type="component" value="Unassembled WGS sequence"/>
</dbReference>
<dbReference type="GO" id="GO:0005524">
    <property type="term" value="F:ATP binding"/>
    <property type="evidence" value="ECO:0007669"/>
    <property type="project" value="UniProtKB-KW"/>
</dbReference>
<dbReference type="GO" id="GO:0005739">
    <property type="term" value="C:mitochondrion"/>
    <property type="evidence" value="ECO:0007669"/>
    <property type="project" value="TreeGrafter"/>
</dbReference>
<organism evidence="6 7">
    <name type="scientific">Boothiomyces macroporosus</name>
    <dbReference type="NCBI Taxonomy" id="261099"/>
    <lineage>
        <taxon>Eukaryota</taxon>
        <taxon>Fungi</taxon>
        <taxon>Fungi incertae sedis</taxon>
        <taxon>Chytridiomycota</taxon>
        <taxon>Chytridiomycota incertae sedis</taxon>
        <taxon>Chytridiomycetes</taxon>
        <taxon>Rhizophydiales</taxon>
        <taxon>Terramycetaceae</taxon>
        <taxon>Boothiomyces</taxon>
    </lineage>
</organism>
<keyword evidence="7" id="KW-1185">Reference proteome</keyword>
<dbReference type="AlphaFoldDB" id="A0AAD5UJB9"/>
<feature type="region of interest" description="Disordered" evidence="4">
    <location>
        <begin position="451"/>
        <end position="504"/>
    </location>
</feature>
<keyword evidence="2" id="KW-0547">Nucleotide-binding</keyword>
<dbReference type="PANTHER" id="PTHR12169:SF6">
    <property type="entry name" value="AFG1-LIKE ATPASE"/>
    <property type="match status" value="1"/>
</dbReference>
<keyword evidence="3" id="KW-0067">ATP-binding</keyword>